<keyword evidence="3" id="KW-1185">Reference proteome</keyword>
<evidence type="ECO:0000313" key="3">
    <source>
        <dbReference type="Proteomes" id="UP001056035"/>
    </source>
</evidence>
<gene>
    <name evidence="2" type="ORF">NBH00_21245</name>
</gene>
<dbReference type="Proteomes" id="UP001056035">
    <property type="component" value="Chromosome"/>
</dbReference>
<keyword evidence="1" id="KW-0812">Transmembrane</keyword>
<feature type="transmembrane region" description="Helical" evidence="1">
    <location>
        <begin position="49"/>
        <end position="69"/>
    </location>
</feature>
<feature type="transmembrane region" description="Helical" evidence="1">
    <location>
        <begin position="112"/>
        <end position="134"/>
    </location>
</feature>
<keyword evidence="1" id="KW-0472">Membrane</keyword>
<dbReference type="RefSeq" id="WP_254570579.1">
    <property type="nucleotide sequence ID" value="NZ_CP098502.1"/>
</dbReference>
<feature type="transmembrane region" description="Helical" evidence="1">
    <location>
        <begin position="18"/>
        <end position="37"/>
    </location>
</feature>
<evidence type="ECO:0000313" key="2">
    <source>
        <dbReference type="EMBL" id="UTI63858.1"/>
    </source>
</evidence>
<reference evidence="2 3" key="1">
    <citation type="submission" date="2022-06" db="EMBL/GenBank/DDBJ databases">
        <title>Paraconexibacter antarcticus.</title>
        <authorList>
            <person name="Kim C.S."/>
        </authorList>
    </citation>
    <scope>NUCLEOTIDE SEQUENCE [LARGE SCALE GENOMIC DNA]</scope>
    <source>
        <strain evidence="2 3">02-257</strain>
    </source>
</reference>
<keyword evidence="1" id="KW-1133">Transmembrane helix</keyword>
<dbReference type="EMBL" id="CP098502">
    <property type="protein sequence ID" value="UTI63858.1"/>
    <property type="molecule type" value="Genomic_DNA"/>
</dbReference>
<accession>A0ABY5DP97</accession>
<evidence type="ECO:0000256" key="1">
    <source>
        <dbReference type="SAM" id="Phobius"/>
    </source>
</evidence>
<name>A0ABY5DP97_9ACTN</name>
<protein>
    <submittedName>
        <fullName evidence="2">Uncharacterized protein</fullName>
    </submittedName>
</protein>
<proteinExistence type="predicted"/>
<organism evidence="2 3">
    <name type="scientific">Paraconexibacter antarcticus</name>
    <dbReference type="NCBI Taxonomy" id="2949664"/>
    <lineage>
        <taxon>Bacteria</taxon>
        <taxon>Bacillati</taxon>
        <taxon>Actinomycetota</taxon>
        <taxon>Thermoleophilia</taxon>
        <taxon>Solirubrobacterales</taxon>
        <taxon>Paraconexibacteraceae</taxon>
        <taxon>Paraconexibacter</taxon>
    </lineage>
</organism>
<feature type="transmembrane region" description="Helical" evidence="1">
    <location>
        <begin position="74"/>
        <end position="92"/>
    </location>
</feature>
<sequence>MQHATDTPPDLTTAVRDMATRATVAVGLLGVGLIHVIDSVGKYTETPYLFWMYMGLILSSIAIAGALLFTRSRLAMPAAIGLVASALAGFILDRTTGLPNASGDIGNWTEPIGLANLFVEGAILFVAIPAQLLAKRVTSRGGHRTHGTRVATAAL</sequence>